<dbReference type="Gene3D" id="3.40.50.1820">
    <property type="entry name" value="alpha/beta hydrolase"/>
    <property type="match status" value="1"/>
</dbReference>
<keyword evidence="3" id="KW-1185">Reference proteome</keyword>
<sequence length="241" mass="26100">MLPTDTAGASTEDMSERPALLLVHGAWHGSWCWNPLRTLLEANGWRVDTVDLPSVAPASAPRHGMHDDAQAIRDAVHGPTVVVAHSYGGIPATQAAMPEVQHLIYVAAFLPDLGDSLLTMVGGTAPPWWRTEEDVIHALTPETVFFNDVDDPPTDRLLPQSRKAFTDELTEAAWHDTPSTYVICEKDNAIPPFAQEAMAGRATTTERLDAGHSPFLSCPQELAAIIENAVSLPRRPFPSSG</sequence>
<evidence type="ECO:0000313" key="3">
    <source>
        <dbReference type="Proteomes" id="UP000198583"/>
    </source>
</evidence>
<dbReference type="InterPro" id="IPR000073">
    <property type="entry name" value="AB_hydrolase_1"/>
</dbReference>
<dbReference type="InterPro" id="IPR052897">
    <property type="entry name" value="Sec-Metab_Biosynth_Hydrolase"/>
</dbReference>
<accession>A0A1I6FEL4</accession>
<dbReference type="Proteomes" id="UP000198583">
    <property type="component" value="Unassembled WGS sequence"/>
</dbReference>
<dbReference type="STRING" id="84724.SAMN04488564_113248"/>
<dbReference type="EMBL" id="FOYL01000013">
    <property type="protein sequence ID" value="SFR28400.1"/>
    <property type="molecule type" value="Genomic_DNA"/>
</dbReference>
<gene>
    <name evidence="2" type="ORF">SAMN04488564_113248</name>
</gene>
<proteinExistence type="predicted"/>
<name>A0A1I6FEL4_9PSEU</name>
<dbReference type="InterPro" id="IPR029058">
    <property type="entry name" value="AB_hydrolase_fold"/>
</dbReference>
<reference evidence="3" key="1">
    <citation type="submission" date="2016-10" db="EMBL/GenBank/DDBJ databases">
        <authorList>
            <person name="Varghese N."/>
            <person name="Submissions S."/>
        </authorList>
    </citation>
    <scope>NUCLEOTIDE SEQUENCE [LARGE SCALE GENOMIC DNA]</scope>
    <source>
        <strain evidence="3">DSM 44232</strain>
    </source>
</reference>
<dbReference type="SUPFAM" id="SSF53474">
    <property type="entry name" value="alpha/beta-Hydrolases"/>
    <property type="match status" value="1"/>
</dbReference>
<organism evidence="2 3">
    <name type="scientific">Lentzea waywayandensis</name>
    <dbReference type="NCBI Taxonomy" id="84724"/>
    <lineage>
        <taxon>Bacteria</taxon>
        <taxon>Bacillati</taxon>
        <taxon>Actinomycetota</taxon>
        <taxon>Actinomycetes</taxon>
        <taxon>Pseudonocardiales</taxon>
        <taxon>Pseudonocardiaceae</taxon>
        <taxon>Lentzea</taxon>
    </lineage>
</organism>
<dbReference type="PANTHER" id="PTHR37017:SF11">
    <property type="entry name" value="ESTERASE_LIPASE_THIOESTERASE DOMAIN-CONTAINING PROTEIN"/>
    <property type="match status" value="1"/>
</dbReference>
<dbReference type="AlphaFoldDB" id="A0A1I6FEL4"/>
<protein>
    <submittedName>
        <fullName evidence="2">Pimeloyl-ACP methyl ester carboxylesterase</fullName>
    </submittedName>
</protein>
<dbReference type="PANTHER" id="PTHR37017">
    <property type="entry name" value="AB HYDROLASE-1 DOMAIN-CONTAINING PROTEIN-RELATED"/>
    <property type="match status" value="1"/>
</dbReference>
<evidence type="ECO:0000259" key="1">
    <source>
        <dbReference type="Pfam" id="PF12697"/>
    </source>
</evidence>
<feature type="domain" description="AB hydrolase-1" evidence="1">
    <location>
        <begin position="20"/>
        <end position="224"/>
    </location>
</feature>
<dbReference type="Pfam" id="PF12697">
    <property type="entry name" value="Abhydrolase_6"/>
    <property type="match status" value="1"/>
</dbReference>
<dbReference type="GO" id="GO:0003824">
    <property type="term" value="F:catalytic activity"/>
    <property type="evidence" value="ECO:0007669"/>
    <property type="project" value="UniProtKB-ARBA"/>
</dbReference>
<evidence type="ECO:0000313" key="2">
    <source>
        <dbReference type="EMBL" id="SFR28400.1"/>
    </source>
</evidence>